<dbReference type="Gene3D" id="3.40.50.300">
    <property type="entry name" value="P-loop containing nucleotide triphosphate hydrolases"/>
    <property type="match status" value="1"/>
</dbReference>
<dbReference type="GO" id="GO:0022412">
    <property type="term" value="P:cellular process involved in reproduction in multicellular organism"/>
    <property type="evidence" value="ECO:0007669"/>
    <property type="project" value="UniProtKB-ARBA"/>
</dbReference>
<dbReference type="SMART" id="SM00176">
    <property type="entry name" value="RAN"/>
    <property type="match status" value="1"/>
</dbReference>
<dbReference type="Proteomes" id="UP001497623">
    <property type="component" value="Unassembled WGS sequence"/>
</dbReference>
<evidence type="ECO:0000256" key="3">
    <source>
        <dbReference type="ARBA" id="ARBA00022475"/>
    </source>
</evidence>
<dbReference type="GO" id="GO:0005886">
    <property type="term" value="C:plasma membrane"/>
    <property type="evidence" value="ECO:0007669"/>
    <property type="project" value="UniProtKB-SubCell"/>
</dbReference>
<dbReference type="GO" id="GO:0001667">
    <property type="term" value="P:ameboidal-type cell migration"/>
    <property type="evidence" value="ECO:0007669"/>
    <property type="project" value="UniProtKB-ARBA"/>
</dbReference>
<keyword evidence="3" id="KW-1003">Cell membrane</keyword>
<evidence type="ECO:0000313" key="10">
    <source>
        <dbReference type="EMBL" id="CAL4104631.1"/>
    </source>
</evidence>
<evidence type="ECO:0000256" key="4">
    <source>
        <dbReference type="ARBA" id="ARBA00022481"/>
    </source>
</evidence>
<dbReference type="PRINTS" id="PR00449">
    <property type="entry name" value="RASTRNSFRMNG"/>
</dbReference>
<dbReference type="PROSITE" id="PS51421">
    <property type="entry name" value="RAS"/>
    <property type="match status" value="1"/>
</dbReference>
<dbReference type="PANTHER" id="PTHR24072">
    <property type="entry name" value="RHO FAMILY GTPASE"/>
    <property type="match status" value="1"/>
</dbReference>
<dbReference type="InterPro" id="IPR027417">
    <property type="entry name" value="P-loop_NTPase"/>
</dbReference>
<evidence type="ECO:0000256" key="5">
    <source>
        <dbReference type="ARBA" id="ARBA00022741"/>
    </source>
</evidence>
<protein>
    <submittedName>
        <fullName evidence="10">Uncharacterized protein</fullName>
    </submittedName>
</protein>
<dbReference type="SMART" id="SM00173">
    <property type="entry name" value="RAS"/>
    <property type="match status" value="1"/>
</dbReference>
<dbReference type="GO" id="GO:0035099">
    <property type="term" value="P:hemocyte migration"/>
    <property type="evidence" value="ECO:0007669"/>
    <property type="project" value="UniProtKB-ARBA"/>
</dbReference>
<dbReference type="GO" id="GO:0005525">
    <property type="term" value="F:GTP binding"/>
    <property type="evidence" value="ECO:0007669"/>
    <property type="project" value="UniProtKB-KW"/>
</dbReference>
<gene>
    <name evidence="10" type="ORF">MNOR_LOCUS17820</name>
</gene>
<evidence type="ECO:0000313" key="11">
    <source>
        <dbReference type="Proteomes" id="UP001497623"/>
    </source>
</evidence>
<comment type="caution">
    <text evidence="10">The sequence shown here is derived from an EMBL/GenBank/DDBJ whole genome shotgun (WGS) entry which is preliminary data.</text>
</comment>
<dbReference type="InterPro" id="IPR003578">
    <property type="entry name" value="Small_GTPase_Rho"/>
</dbReference>
<dbReference type="SMART" id="SM00175">
    <property type="entry name" value="RAB"/>
    <property type="match status" value="1"/>
</dbReference>
<sequence>MGDGTTNRPLKVTVVGDGTVGKTCLLISYTSGEFPQEYVPTVFDNYAGSHFVEGRSYNMTLWDTAGQEEYERLRPLSYPGTNVFIVCFALDNRASYENVSSKWLPELKHHCPKAPVVLVGTKKDVRNPNVLSPRDGKKLCKKQNLSKYLECSAKTAEGVQEVFTYAVMAAAGLVQQKRPCVIM</sequence>
<evidence type="ECO:0000256" key="1">
    <source>
        <dbReference type="ARBA" id="ARBA00004342"/>
    </source>
</evidence>
<evidence type="ECO:0000256" key="6">
    <source>
        <dbReference type="ARBA" id="ARBA00023134"/>
    </source>
</evidence>
<dbReference type="InterPro" id="IPR005225">
    <property type="entry name" value="Small_GTP-bd"/>
</dbReference>
<dbReference type="CDD" id="cd00157">
    <property type="entry name" value="Rho"/>
    <property type="match status" value="1"/>
</dbReference>
<dbReference type="Pfam" id="PF00071">
    <property type="entry name" value="Ras"/>
    <property type="match status" value="1"/>
</dbReference>
<evidence type="ECO:0000256" key="8">
    <source>
        <dbReference type="ARBA" id="ARBA00023288"/>
    </source>
</evidence>
<dbReference type="InterPro" id="IPR001806">
    <property type="entry name" value="Small_GTPase"/>
</dbReference>
<dbReference type="NCBIfam" id="TIGR00231">
    <property type="entry name" value="small_GTP"/>
    <property type="match status" value="1"/>
</dbReference>
<dbReference type="GO" id="GO:0003006">
    <property type="term" value="P:developmental process involved in reproduction"/>
    <property type="evidence" value="ECO:0007669"/>
    <property type="project" value="UniProtKB-ARBA"/>
</dbReference>
<keyword evidence="8" id="KW-0449">Lipoprotein</keyword>
<organism evidence="10 11">
    <name type="scientific">Meganyctiphanes norvegica</name>
    <name type="common">Northern krill</name>
    <name type="synonym">Thysanopoda norvegica</name>
    <dbReference type="NCBI Taxonomy" id="48144"/>
    <lineage>
        <taxon>Eukaryota</taxon>
        <taxon>Metazoa</taxon>
        <taxon>Ecdysozoa</taxon>
        <taxon>Arthropoda</taxon>
        <taxon>Crustacea</taxon>
        <taxon>Multicrustacea</taxon>
        <taxon>Malacostraca</taxon>
        <taxon>Eumalacostraca</taxon>
        <taxon>Eucarida</taxon>
        <taxon>Euphausiacea</taxon>
        <taxon>Euphausiidae</taxon>
        <taxon>Meganyctiphanes</taxon>
    </lineage>
</organism>
<keyword evidence="7" id="KW-0472">Membrane</keyword>
<dbReference type="PROSITE" id="PS51420">
    <property type="entry name" value="RHO"/>
    <property type="match status" value="1"/>
</dbReference>
<dbReference type="EMBL" id="CAXKWB010012440">
    <property type="protein sequence ID" value="CAL4104631.1"/>
    <property type="molecule type" value="Genomic_DNA"/>
</dbReference>
<evidence type="ECO:0000256" key="2">
    <source>
        <dbReference type="ARBA" id="ARBA00010142"/>
    </source>
</evidence>
<keyword evidence="9" id="KW-0636">Prenylation</keyword>
<evidence type="ECO:0000256" key="7">
    <source>
        <dbReference type="ARBA" id="ARBA00023136"/>
    </source>
</evidence>
<comment type="similarity">
    <text evidence="2">Belongs to the small GTPase superfamily. Rho family.</text>
</comment>
<dbReference type="FunFam" id="3.40.50.300:FF:000983">
    <property type="entry name" value="Rho family GTPase"/>
    <property type="match status" value="1"/>
</dbReference>
<comment type="subcellular location">
    <subcellularLocation>
        <location evidence="1">Cell membrane</location>
        <topology evidence="1">Lipid-anchor</topology>
        <orientation evidence="1">Cytoplasmic side</orientation>
    </subcellularLocation>
</comment>
<dbReference type="GO" id="GO:0035006">
    <property type="term" value="P:melanization defense response"/>
    <property type="evidence" value="ECO:0007669"/>
    <property type="project" value="UniProtKB-ARBA"/>
</dbReference>
<accession>A0AAV2R053</accession>
<dbReference type="GO" id="GO:0007264">
    <property type="term" value="P:small GTPase-mediated signal transduction"/>
    <property type="evidence" value="ECO:0007669"/>
    <property type="project" value="InterPro"/>
</dbReference>
<dbReference type="AlphaFoldDB" id="A0AAV2R053"/>
<evidence type="ECO:0000256" key="9">
    <source>
        <dbReference type="ARBA" id="ARBA00023289"/>
    </source>
</evidence>
<dbReference type="PROSITE" id="PS51419">
    <property type="entry name" value="RAB"/>
    <property type="match status" value="1"/>
</dbReference>
<dbReference type="SUPFAM" id="SSF52540">
    <property type="entry name" value="P-loop containing nucleoside triphosphate hydrolases"/>
    <property type="match status" value="1"/>
</dbReference>
<keyword evidence="5" id="KW-0547">Nucleotide-binding</keyword>
<dbReference type="SMART" id="SM00174">
    <property type="entry name" value="RHO"/>
    <property type="match status" value="1"/>
</dbReference>
<proteinExistence type="inferred from homology"/>
<keyword evidence="4" id="KW-0488">Methylation</keyword>
<reference evidence="10 11" key="1">
    <citation type="submission" date="2024-05" db="EMBL/GenBank/DDBJ databases">
        <authorList>
            <person name="Wallberg A."/>
        </authorList>
    </citation>
    <scope>NUCLEOTIDE SEQUENCE [LARGE SCALE GENOMIC DNA]</scope>
</reference>
<keyword evidence="11" id="KW-1185">Reference proteome</keyword>
<name>A0AAV2R053_MEGNR</name>
<keyword evidence="6" id="KW-0342">GTP-binding</keyword>
<dbReference type="GO" id="GO:0003924">
    <property type="term" value="F:GTPase activity"/>
    <property type="evidence" value="ECO:0007669"/>
    <property type="project" value="InterPro"/>
</dbReference>